<dbReference type="EMBL" id="CDOK01000091">
    <property type="protein sequence ID" value="CEN48740.1"/>
    <property type="molecule type" value="Genomic_DNA"/>
</dbReference>
<keyword evidence="4 5" id="KW-0472">Membrane</keyword>
<comment type="subcellular location">
    <subcellularLocation>
        <location evidence="1">Membrane</location>
        <topology evidence="1">Multi-pass membrane protein</topology>
    </subcellularLocation>
</comment>
<accession>A0A0B7IAI4</accession>
<evidence type="ECO:0000313" key="8">
    <source>
        <dbReference type="Proteomes" id="UP000039370"/>
    </source>
</evidence>
<dbReference type="Proteomes" id="UP000039370">
    <property type="component" value="Unassembled WGS sequence"/>
</dbReference>
<feature type="transmembrane region" description="Helical" evidence="5">
    <location>
        <begin position="90"/>
        <end position="111"/>
    </location>
</feature>
<name>A0A0B7IAI4_9FLAO</name>
<feature type="transmembrane region" description="Helical" evidence="5">
    <location>
        <begin position="21"/>
        <end position="39"/>
    </location>
</feature>
<reference evidence="8" key="1">
    <citation type="submission" date="2015-01" db="EMBL/GenBank/DDBJ databases">
        <authorList>
            <person name="MANFREDI Pablo"/>
        </authorList>
    </citation>
    <scope>NUCLEOTIDE SEQUENCE [LARGE SCALE GENOMIC DNA]</scope>
    <source>
        <strain evidence="8">Cc11</strain>
    </source>
</reference>
<evidence type="ECO:0000256" key="3">
    <source>
        <dbReference type="ARBA" id="ARBA00022989"/>
    </source>
</evidence>
<organism evidence="7 8">
    <name type="scientific">Capnocytophaga canimorsus</name>
    <dbReference type="NCBI Taxonomy" id="28188"/>
    <lineage>
        <taxon>Bacteria</taxon>
        <taxon>Pseudomonadati</taxon>
        <taxon>Bacteroidota</taxon>
        <taxon>Flavobacteriia</taxon>
        <taxon>Flavobacteriales</taxon>
        <taxon>Flavobacteriaceae</taxon>
        <taxon>Capnocytophaga</taxon>
    </lineage>
</organism>
<keyword evidence="3 5" id="KW-1133">Transmembrane helix</keyword>
<dbReference type="Pfam" id="PF04932">
    <property type="entry name" value="Wzy_C"/>
    <property type="match status" value="1"/>
</dbReference>
<dbReference type="InterPro" id="IPR007016">
    <property type="entry name" value="O-antigen_ligase-rel_domated"/>
</dbReference>
<evidence type="ECO:0000256" key="4">
    <source>
        <dbReference type="ARBA" id="ARBA00023136"/>
    </source>
</evidence>
<evidence type="ECO:0000259" key="6">
    <source>
        <dbReference type="Pfam" id="PF04932"/>
    </source>
</evidence>
<sequence length="143" mass="16804">MSLSFFFWLYISKDWNFRNKAIAVIGIVFLGISSVAFLVKKTSYFSDPSRAYMYQKGFEKIKENPIFGNGTTTQALLLRDIGHPHLHNDFLATLVDLGIIGLFILLVWLFLHILHRNIYPKHQNDIHYLRILANNEYRYHPIF</sequence>
<keyword evidence="2 5" id="KW-0812">Transmembrane</keyword>
<dbReference type="AlphaFoldDB" id="A0A0B7IAI4"/>
<proteinExistence type="predicted"/>
<evidence type="ECO:0000256" key="2">
    <source>
        <dbReference type="ARBA" id="ARBA00022692"/>
    </source>
</evidence>
<dbReference type="GO" id="GO:0016020">
    <property type="term" value="C:membrane"/>
    <property type="evidence" value="ECO:0007669"/>
    <property type="project" value="UniProtKB-SubCell"/>
</dbReference>
<feature type="domain" description="O-antigen ligase-related" evidence="6">
    <location>
        <begin position="3"/>
        <end position="106"/>
    </location>
</feature>
<evidence type="ECO:0000256" key="1">
    <source>
        <dbReference type="ARBA" id="ARBA00004141"/>
    </source>
</evidence>
<protein>
    <recommendedName>
        <fullName evidence="6">O-antigen ligase-related domain-containing protein</fullName>
    </recommendedName>
</protein>
<evidence type="ECO:0000313" key="7">
    <source>
        <dbReference type="EMBL" id="CEN48740.1"/>
    </source>
</evidence>
<evidence type="ECO:0000256" key="5">
    <source>
        <dbReference type="SAM" id="Phobius"/>
    </source>
</evidence>
<gene>
    <name evidence="7" type="ORF">CCAN11_1800002</name>
</gene>